<dbReference type="GO" id="GO:0006355">
    <property type="term" value="P:regulation of DNA-templated transcription"/>
    <property type="evidence" value="ECO:0007669"/>
    <property type="project" value="InterPro"/>
</dbReference>
<feature type="region of interest" description="Disordered" evidence="1">
    <location>
        <begin position="20"/>
        <end position="131"/>
    </location>
</feature>
<dbReference type="EMBL" id="BQKI01000021">
    <property type="protein sequence ID" value="GJN11965.1"/>
    <property type="molecule type" value="Genomic_DNA"/>
</dbReference>
<evidence type="ECO:0000256" key="1">
    <source>
        <dbReference type="SAM" id="MobiDB-lite"/>
    </source>
</evidence>
<feature type="compositionally biased region" description="Basic and acidic residues" evidence="1">
    <location>
        <begin position="36"/>
        <end position="51"/>
    </location>
</feature>
<keyword evidence="3" id="KW-1185">Reference proteome</keyword>
<dbReference type="InterPro" id="IPR007592">
    <property type="entry name" value="GEBP"/>
</dbReference>
<comment type="caution">
    <text evidence="2">The sequence shown here is derived from an EMBL/GenBank/DDBJ whole genome shotgun (WGS) entry which is preliminary data.</text>
</comment>
<dbReference type="PANTHER" id="PTHR31662:SF10">
    <property type="entry name" value="OS02G0288200 PROTEIN"/>
    <property type="match status" value="1"/>
</dbReference>
<dbReference type="AlphaFoldDB" id="A0AAV5DQ05"/>
<reference evidence="2" key="2">
    <citation type="submission" date="2021-12" db="EMBL/GenBank/DDBJ databases">
        <title>Resequencing data analysis of finger millet.</title>
        <authorList>
            <person name="Hatakeyama M."/>
            <person name="Aluri S."/>
            <person name="Balachadran M.T."/>
            <person name="Sivarajan S.R."/>
            <person name="Poveda L."/>
            <person name="Shimizu-Inatsugi R."/>
            <person name="Schlapbach R."/>
            <person name="Sreeman S.M."/>
            <person name="Shimizu K.K."/>
        </authorList>
    </citation>
    <scope>NUCLEOTIDE SEQUENCE</scope>
</reference>
<feature type="compositionally biased region" description="Polar residues" evidence="1">
    <location>
        <begin position="52"/>
        <end position="61"/>
    </location>
</feature>
<name>A0AAV5DQ05_ELECO</name>
<sequence length="222" mass="24475">MYHLSDEIWGEKAKEAIAAAASQKDSSLTKSKRGQATKEKVDGNSKGETVKEATNQNIDTQRGNEKDQSVVVETVRNVKRKLSREDTATATHNGDTLVNGKGGKTENDASTGNQNGGVGTTEETDEEDAEREVINVRGTPRSFDELQNLYPGLAECVERIKAQHQCGETLRTAFGFIDDEMANALESNIKEQRIVKAKIQIDQWDIKMEVLGKAVLSDWAYD</sequence>
<reference evidence="2" key="1">
    <citation type="journal article" date="2018" name="DNA Res.">
        <title>Multiple hybrid de novo genome assembly of finger millet, an orphan allotetraploid crop.</title>
        <authorList>
            <person name="Hatakeyama M."/>
            <person name="Aluri S."/>
            <person name="Balachadran M.T."/>
            <person name="Sivarajan S.R."/>
            <person name="Patrignani A."/>
            <person name="Gruter S."/>
            <person name="Poveda L."/>
            <person name="Shimizu-Inatsugi R."/>
            <person name="Baeten J."/>
            <person name="Francoijs K.J."/>
            <person name="Nataraja K.N."/>
            <person name="Reddy Y.A.N."/>
            <person name="Phadnis S."/>
            <person name="Ravikumar R.L."/>
            <person name="Schlapbach R."/>
            <person name="Sreeman S.M."/>
            <person name="Shimizu K.K."/>
        </authorList>
    </citation>
    <scope>NUCLEOTIDE SEQUENCE</scope>
</reference>
<dbReference type="PANTHER" id="PTHR31662">
    <property type="entry name" value="BNAANNG10740D PROTEIN-RELATED"/>
    <property type="match status" value="1"/>
</dbReference>
<organism evidence="2 3">
    <name type="scientific">Eleusine coracana subsp. coracana</name>
    <dbReference type="NCBI Taxonomy" id="191504"/>
    <lineage>
        <taxon>Eukaryota</taxon>
        <taxon>Viridiplantae</taxon>
        <taxon>Streptophyta</taxon>
        <taxon>Embryophyta</taxon>
        <taxon>Tracheophyta</taxon>
        <taxon>Spermatophyta</taxon>
        <taxon>Magnoliopsida</taxon>
        <taxon>Liliopsida</taxon>
        <taxon>Poales</taxon>
        <taxon>Poaceae</taxon>
        <taxon>PACMAD clade</taxon>
        <taxon>Chloridoideae</taxon>
        <taxon>Cynodonteae</taxon>
        <taxon>Eleusininae</taxon>
        <taxon>Eleusine</taxon>
    </lineage>
</organism>
<gene>
    <name evidence="2" type="primary">ga30205</name>
    <name evidence="2" type="ORF">PR202_ga30205</name>
</gene>
<accession>A0AAV5DQ05</accession>
<dbReference type="Proteomes" id="UP001054889">
    <property type="component" value="Unassembled WGS sequence"/>
</dbReference>
<proteinExistence type="predicted"/>
<dbReference type="GO" id="GO:0005634">
    <property type="term" value="C:nucleus"/>
    <property type="evidence" value="ECO:0007669"/>
    <property type="project" value="TreeGrafter"/>
</dbReference>
<evidence type="ECO:0000313" key="2">
    <source>
        <dbReference type="EMBL" id="GJN11965.1"/>
    </source>
</evidence>
<protein>
    <submittedName>
        <fullName evidence="2">Uncharacterized protein</fullName>
    </submittedName>
</protein>
<evidence type="ECO:0000313" key="3">
    <source>
        <dbReference type="Proteomes" id="UP001054889"/>
    </source>
</evidence>